<gene>
    <name evidence="2" type="ORF">CLV73_3395</name>
</gene>
<feature type="signal peptide" evidence="1">
    <location>
        <begin position="1"/>
        <end position="20"/>
    </location>
</feature>
<keyword evidence="3" id="KW-1185">Reference proteome</keyword>
<dbReference type="Proteomes" id="UP000228740">
    <property type="component" value="Unassembled WGS sequence"/>
</dbReference>
<feature type="chain" id="PRO_5014683188" evidence="1">
    <location>
        <begin position="21"/>
        <end position="632"/>
    </location>
</feature>
<dbReference type="RefSeq" id="WP_100378023.1">
    <property type="nucleotide sequence ID" value="NZ_PGFD01000003.1"/>
</dbReference>
<dbReference type="AlphaFoldDB" id="A0A2M9BXU1"/>
<evidence type="ECO:0000313" key="2">
    <source>
        <dbReference type="EMBL" id="PJJ62886.1"/>
    </source>
</evidence>
<name>A0A2M9BXU1_9FLAO</name>
<organism evidence="2 3">
    <name type="scientific">Chryseobacterium geocarposphaerae</name>
    <dbReference type="NCBI Taxonomy" id="1416776"/>
    <lineage>
        <taxon>Bacteria</taxon>
        <taxon>Pseudomonadati</taxon>
        <taxon>Bacteroidota</taxon>
        <taxon>Flavobacteriia</taxon>
        <taxon>Flavobacteriales</taxon>
        <taxon>Weeksellaceae</taxon>
        <taxon>Chryseobacterium group</taxon>
        <taxon>Chryseobacterium</taxon>
    </lineage>
</organism>
<comment type="caution">
    <text evidence="2">The sequence shown here is derived from an EMBL/GenBank/DDBJ whole genome shotgun (WGS) entry which is preliminary data.</text>
</comment>
<protein>
    <submittedName>
        <fullName evidence="2">Uncharacterized protein</fullName>
    </submittedName>
</protein>
<accession>A0A2M9BXU1</accession>
<reference evidence="2 3" key="1">
    <citation type="submission" date="2017-11" db="EMBL/GenBank/DDBJ databases">
        <title>Genomic Encyclopedia of Archaeal and Bacterial Type Strains, Phase II (KMG-II): From Individual Species to Whole Genera.</title>
        <authorList>
            <person name="Goeker M."/>
        </authorList>
    </citation>
    <scope>NUCLEOTIDE SEQUENCE [LARGE SCALE GENOMIC DNA]</scope>
    <source>
        <strain evidence="2 3">DSM 27617</strain>
    </source>
</reference>
<dbReference type="EMBL" id="PGFD01000003">
    <property type="protein sequence ID" value="PJJ62886.1"/>
    <property type="molecule type" value="Genomic_DNA"/>
</dbReference>
<evidence type="ECO:0000313" key="3">
    <source>
        <dbReference type="Proteomes" id="UP000228740"/>
    </source>
</evidence>
<sequence length="632" mass="73889">MTYKILSVFAFLLISNFSSGQQKKYLQDSVSIYQQIKILKKGKKDYNGILTIDNKLLTQKISKYISEKKEQKIYSQNLTYPSSSLLQQLIDEDQKAIPKIIAILESNDSVKINELFQQYYSPTSYGYQQFGKINSKELIDLLTKTLHQTDSADLQQKIITLLCRFENPEYLTIAENFLVSGNCKSELGAFSTICMHFHVKDYQKSLKYIFDKAISNPQYVNKNNYRLFYNAINSILIDSYDTEEKQKAIDYAFEFIDKRIQFPDADLTNYIKSNETFYLQSFGFMNDPHDVMSLDFITVMIKADDKRIVPYIQKLNELGIKNITSDFILWKYGIDPSEKTFQKLINDYDYFNKVLFVLDQRSILQADNKQLEYIFSSFENKLSYKDYSSDKSGMTRSNGDVFSAAETLYQLDQKKFNIWVEHYIKSNELKNAFYEYYNLNNDRATFLYLKNKEQKKIKSINEPSIYIQPERLQVLNAFISTLKDNQLEIFDLYTSDAGYEIDLLESVLINAKKYSKGELNHLEFYTDYYGDNFKVVNDNNSIFISFNDNTLYNEFVILNDKVYFIEMNKIKNNREKAITELLKTLLQSGKSENAFVPISCCHSINSGAKRTLFSFGNLEKITEIKNKYGFAE</sequence>
<keyword evidence="1" id="KW-0732">Signal</keyword>
<evidence type="ECO:0000256" key="1">
    <source>
        <dbReference type="SAM" id="SignalP"/>
    </source>
</evidence>
<proteinExistence type="predicted"/>